<gene>
    <name evidence="6" type="ORF">TQ39_12470</name>
</gene>
<feature type="chain" id="PRO_5002330656" description="DUF2207 domain-containing protein" evidence="3">
    <location>
        <begin position="24"/>
        <end position="643"/>
    </location>
</feature>
<dbReference type="GeneID" id="42857388"/>
<keyword evidence="2" id="KW-0472">Membrane</keyword>
<feature type="domain" description="Predicted membrane protein YciQ-like C-terminal" evidence="5">
    <location>
        <begin position="284"/>
        <end position="566"/>
    </location>
</feature>
<feature type="signal peptide" evidence="3">
    <location>
        <begin position="1"/>
        <end position="23"/>
    </location>
</feature>
<keyword evidence="7" id="KW-1185">Reference proteome</keyword>
<evidence type="ECO:0000259" key="5">
    <source>
        <dbReference type="Pfam" id="PF20990"/>
    </source>
</evidence>
<name>A0A0D8IXL0_9FIRM</name>
<keyword evidence="3" id="KW-0732">Signal</keyword>
<keyword evidence="2" id="KW-1133">Transmembrane helix</keyword>
<evidence type="ECO:0000259" key="4">
    <source>
        <dbReference type="Pfam" id="PF09972"/>
    </source>
</evidence>
<dbReference type="Pfam" id="PF20990">
    <property type="entry name" value="DUF2207_C"/>
    <property type="match status" value="1"/>
</dbReference>
<feature type="transmembrane region" description="Helical" evidence="2">
    <location>
        <begin position="486"/>
        <end position="507"/>
    </location>
</feature>
<accession>A0A0D8IXL0</accession>
<evidence type="ECO:0000256" key="1">
    <source>
        <dbReference type="SAM" id="MobiDB-lite"/>
    </source>
</evidence>
<evidence type="ECO:0000256" key="2">
    <source>
        <dbReference type="SAM" id="Phobius"/>
    </source>
</evidence>
<organism evidence="6 7">
    <name type="scientific">Ruthenibacterium lactatiformans</name>
    <dbReference type="NCBI Taxonomy" id="1550024"/>
    <lineage>
        <taxon>Bacteria</taxon>
        <taxon>Bacillati</taxon>
        <taxon>Bacillota</taxon>
        <taxon>Clostridia</taxon>
        <taxon>Eubacteriales</taxon>
        <taxon>Oscillospiraceae</taxon>
        <taxon>Ruthenibacterium</taxon>
    </lineage>
</organism>
<proteinExistence type="predicted"/>
<feature type="domain" description="DUF2207" evidence="4">
    <location>
        <begin position="34"/>
        <end position="186"/>
    </location>
</feature>
<dbReference type="EMBL" id="JXXK01000018">
    <property type="protein sequence ID" value="KJF39412.1"/>
    <property type="molecule type" value="Genomic_DNA"/>
</dbReference>
<dbReference type="AlphaFoldDB" id="A0A0D8IXL0"/>
<feature type="transmembrane region" description="Helical" evidence="2">
    <location>
        <begin position="458"/>
        <end position="480"/>
    </location>
</feature>
<protein>
    <recommendedName>
        <fullName evidence="8">DUF2207 domain-containing protein</fullName>
    </recommendedName>
</protein>
<evidence type="ECO:0000313" key="6">
    <source>
        <dbReference type="EMBL" id="KJF39412.1"/>
    </source>
</evidence>
<dbReference type="Pfam" id="PF09972">
    <property type="entry name" value="DUF2207"/>
    <property type="match status" value="1"/>
</dbReference>
<evidence type="ECO:0008006" key="8">
    <source>
        <dbReference type="Google" id="ProtNLM"/>
    </source>
</evidence>
<feature type="transmembrane region" description="Helical" evidence="2">
    <location>
        <begin position="248"/>
        <end position="266"/>
    </location>
</feature>
<dbReference type="RefSeq" id="WP_050005733.1">
    <property type="nucleotide sequence ID" value="NZ_CAUEXJ010000001.1"/>
</dbReference>
<sequence>MKKLICLLAAAALLVCCALPAFAEASGVSRADYTITAYSVDATLHENNTVTQTERITVDFAVPSRGIYRVLPVALWVEKDTADGPQEMAYRARVRDLAVTGEGQTAGAPVETDTEDGFYSIRIGDEDTWLTGVQTYELTFTYDIGDDRVAAYDELFYSLNGGRWDAPIEDFRFSFTFEKPLTQEQKGALALYSGSYGGKGNEAGVSGAWDGNTFSGAAGRTLYPGEAVTLYARLPEGYFTGERMAPVWVFWAFAGAGALLAAYTLLRALSARRRAPVVTPECTPPDGVSSAEVGYIIDNSADDRDILSLILWFASKGYLAVEGWEEDLRLVRKKGLPAGSPEYQTVFFDALFPAGRTVCQLHSLEPAFYEALQKAKLSLSAHFTGERALYRPGSAGRALALGAGCAVLWGAAGLSCGAFITGASVGLGLLSGVLLLLFGLLLYAAAERWQFSGRGARIGWGTGVGLCAAASAGLAYGAALYALTPLWAVLGSYLLALLACLAAPRIAQPTEYRLEMAGRLLGLRKFIEESELPRIRALAAENPEYFYDVLPYASVFGLEEEWAGRFDGMAVPPPVWYGCSDMTVWNVIWFSHMMHHSVDHSMTQLQQTVAQQSGGSSGGGGSFGGSGGGFSGGGFGGGGGGRW</sequence>
<feature type="compositionally biased region" description="Gly residues" evidence="1">
    <location>
        <begin position="615"/>
        <end position="643"/>
    </location>
</feature>
<dbReference type="Proteomes" id="UP000032483">
    <property type="component" value="Unassembled WGS sequence"/>
</dbReference>
<feature type="transmembrane region" description="Helical" evidence="2">
    <location>
        <begin position="398"/>
        <end position="420"/>
    </location>
</feature>
<feature type="transmembrane region" description="Helical" evidence="2">
    <location>
        <begin position="426"/>
        <end position="446"/>
    </location>
</feature>
<dbReference type="InterPro" id="IPR018702">
    <property type="entry name" value="DUF2207"/>
</dbReference>
<feature type="region of interest" description="Disordered" evidence="1">
    <location>
        <begin position="605"/>
        <end position="643"/>
    </location>
</feature>
<reference evidence="6" key="1">
    <citation type="submission" date="2015-02" db="EMBL/GenBank/DDBJ databases">
        <title>A novel member of the family Ruminococcaceae isolated from human feces.</title>
        <authorList>
            <person name="Shkoporov A.N."/>
            <person name="Chaplin A.V."/>
            <person name="Motuzova O.V."/>
            <person name="Kafarskaia L.I."/>
            <person name="Khokhlova E.V."/>
            <person name="Efimov B.A."/>
        </authorList>
    </citation>
    <scope>NUCLEOTIDE SEQUENCE [LARGE SCALE GENOMIC DNA]</scope>
    <source>
        <strain evidence="6">585-1</strain>
    </source>
</reference>
<dbReference type="InterPro" id="IPR048389">
    <property type="entry name" value="YciQ-like_C"/>
</dbReference>
<evidence type="ECO:0000313" key="7">
    <source>
        <dbReference type="Proteomes" id="UP000032483"/>
    </source>
</evidence>
<keyword evidence="2" id="KW-0812">Transmembrane</keyword>
<comment type="caution">
    <text evidence="6">The sequence shown here is derived from an EMBL/GenBank/DDBJ whole genome shotgun (WGS) entry which is preliminary data.</text>
</comment>
<evidence type="ECO:0000256" key="3">
    <source>
        <dbReference type="SAM" id="SignalP"/>
    </source>
</evidence>